<dbReference type="EMBL" id="WSEK01000005">
    <property type="protein sequence ID" value="MVQ52070.1"/>
    <property type="molecule type" value="Genomic_DNA"/>
</dbReference>
<proteinExistence type="predicted"/>
<dbReference type="Gene3D" id="3.40.50.300">
    <property type="entry name" value="P-loop containing nucleotide triphosphate hydrolases"/>
    <property type="match status" value="1"/>
</dbReference>
<sequence>MRCVPGRPQRVVVAGASGSGKSTLAARIGALLDLPYTEMDSLYHGPGWVPRPSFEADVDALVAGERWVTEWQYSHARPLLAERADLFVWLDLPYPLVLARVVRRTVRRRLRREELWNGNQEGPLHTFFTDPEHIVRWSWQTRHQYRERVPAVAADRPDLPIVRLRSRRQLERWLGDLGSPP</sequence>
<dbReference type="Proteomes" id="UP000473525">
    <property type="component" value="Unassembled WGS sequence"/>
</dbReference>
<dbReference type="AlphaFoldDB" id="A0A6L6XXS2"/>
<evidence type="ECO:0000313" key="2">
    <source>
        <dbReference type="Proteomes" id="UP000473525"/>
    </source>
</evidence>
<keyword evidence="2" id="KW-1185">Reference proteome</keyword>
<protein>
    <submittedName>
        <fullName evidence="1">AAA family ATPase</fullName>
    </submittedName>
</protein>
<name>A0A6L6XXS2_9ACTN</name>
<dbReference type="SUPFAM" id="SSF52540">
    <property type="entry name" value="P-loop containing nucleoside triphosphate hydrolases"/>
    <property type="match status" value="1"/>
</dbReference>
<dbReference type="InterPro" id="IPR052922">
    <property type="entry name" value="Cytidylate_Kinase-2"/>
</dbReference>
<accession>A0A6L6XXS2</accession>
<dbReference type="InterPro" id="IPR027417">
    <property type="entry name" value="P-loop_NTPase"/>
</dbReference>
<dbReference type="PANTHER" id="PTHR37816:SF1">
    <property type="entry name" value="TOXIN"/>
    <property type="match status" value="1"/>
</dbReference>
<gene>
    <name evidence="1" type="ORF">GON03_23050</name>
</gene>
<organism evidence="1 2">
    <name type="scientific">Nocardioides agri</name>
    <dbReference type="NCBI Taxonomy" id="2682843"/>
    <lineage>
        <taxon>Bacteria</taxon>
        <taxon>Bacillati</taxon>
        <taxon>Actinomycetota</taxon>
        <taxon>Actinomycetes</taxon>
        <taxon>Propionibacteriales</taxon>
        <taxon>Nocardioidaceae</taxon>
        <taxon>Nocardioides</taxon>
    </lineage>
</organism>
<dbReference type="PANTHER" id="PTHR37816">
    <property type="entry name" value="YALI0E33011P"/>
    <property type="match status" value="1"/>
</dbReference>
<comment type="caution">
    <text evidence="1">The sequence shown here is derived from an EMBL/GenBank/DDBJ whole genome shotgun (WGS) entry which is preliminary data.</text>
</comment>
<evidence type="ECO:0000313" key="1">
    <source>
        <dbReference type="EMBL" id="MVQ52070.1"/>
    </source>
</evidence>
<reference evidence="1 2" key="1">
    <citation type="submission" date="2019-12" db="EMBL/GenBank/DDBJ databases">
        <authorList>
            <person name="Huq M.A."/>
        </authorList>
    </citation>
    <scope>NUCLEOTIDE SEQUENCE [LARGE SCALE GENOMIC DNA]</scope>
    <source>
        <strain evidence="1 2">MAH-18</strain>
    </source>
</reference>